<keyword evidence="2" id="KW-0645">Protease</keyword>
<keyword evidence="2" id="KW-0121">Carboxypeptidase</keyword>
<dbReference type="EMBL" id="JACPNR010000004">
    <property type="protein sequence ID" value="MBI2677821.1"/>
    <property type="molecule type" value="Genomic_DNA"/>
</dbReference>
<dbReference type="Proteomes" id="UP000779809">
    <property type="component" value="Unassembled WGS sequence"/>
</dbReference>
<dbReference type="InterPro" id="IPR008969">
    <property type="entry name" value="CarboxyPept-like_regulatory"/>
</dbReference>
<organism evidence="2 3">
    <name type="scientific">Candidatus Korobacter versatilis</name>
    <dbReference type="NCBI Taxonomy" id="658062"/>
    <lineage>
        <taxon>Bacteria</taxon>
        <taxon>Pseudomonadati</taxon>
        <taxon>Acidobacteriota</taxon>
        <taxon>Terriglobia</taxon>
        <taxon>Terriglobales</taxon>
        <taxon>Candidatus Korobacteraceae</taxon>
        <taxon>Candidatus Korobacter</taxon>
    </lineage>
</organism>
<gene>
    <name evidence="2" type="ORF">HYX28_03475</name>
</gene>
<name>A0A932A7Z1_9BACT</name>
<feature type="chain" id="PRO_5036789742" evidence="1">
    <location>
        <begin position="22"/>
        <end position="126"/>
    </location>
</feature>
<comment type="caution">
    <text evidence="2">The sequence shown here is derived from an EMBL/GenBank/DDBJ whole genome shotgun (WGS) entry which is preliminary data.</text>
</comment>
<evidence type="ECO:0000256" key="1">
    <source>
        <dbReference type="SAM" id="SignalP"/>
    </source>
</evidence>
<dbReference type="AlphaFoldDB" id="A0A932A7Z1"/>
<sequence length="126" mass="13613">MKKRSLLVAAVVAILSVGALAGDKGYSDLKFVVVKDANGKPVRNASVILHAVNKNGKQEKGGLQLKTNAEGQANYAGIPYGKLRIQVIATGFQTFGEDFDINKPAMEINIRVKKPQDQVTIYGEKK</sequence>
<accession>A0A932A7Z1</accession>
<protein>
    <submittedName>
        <fullName evidence="2">Carboxypeptidase regulatory-like domain-containing protein</fullName>
    </submittedName>
</protein>
<evidence type="ECO:0000313" key="3">
    <source>
        <dbReference type="Proteomes" id="UP000779809"/>
    </source>
</evidence>
<evidence type="ECO:0000313" key="2">
    <source>
        <dbReference type="EMBL" id="MBI2677821.1"/>
    </source>
</evidence>
<feature type="signal peptide" evidence="1">
    <location>
        <begin position="1"/>
        <end position="21"/>
    </location>
</feature>
<dbReference type="GO" id="GO:0004180">
    <property type="term" value="F:carboxypeptidase activity"/>
    <property type="evidence" value="ECO:0007669"/>
    <property type="project" value="UniProtKB-KW"/>
</dbReference>
<reference evidence="2" key="1">
    <citation type="submission" date="2020-07" db="EMBL/GenBank/DDBJ databases">
        <title>Huge and variable diversity of episymbiotic CPR bacteria and DPANN archaea in groundwater ecosystems.</title>
        <authorList>
            <person name="He C.Y."/>
            <person name="Keren R."/>
            <person name="Whittaker M."/>
            <person name="Farag I.F."/>
            <person name="Doudna J."/>
            <person name="Cate J.H.D."/>
            <person name="Banfield J.F."/>
        </authorList>
    </citation>
    <scope>NUCLEOTIDE SEQUENCE</scope>
    <source>
        <strain evidence="2">NC_groundwater_580_Pr5_B-0.1um_64_19</strain>
    </source>
</reference>
<dbReference type="Pfam" id="PF13620">
    <property type="entry name" value="CarboxypepD_reg"/>
    <property type="match status" value="1"/>
</dbReference>
<proteinExistence type="predicted"/>
<dbReference type="SUPFAM" id="SSF49464">
    <property type="entry name" value="Carboxypeptidase regulatory domain-like"/>
    <property type="match status" value="1"/>
</dbReference>
<keyword evidence="1" id="KW-0732">Signal</keyword>
<dbReference type="Gene3D" id="2.60.40.1120">
    <property type="entry name" value="Carboxypeptidase-like, regulatory domain"/>
    <property type="match status" value="1"/>
</dbReference>
<keyword evidence="2" id="KW-0378">Hydrolase</keyword>